<dbReference type="EMBL" id="CP092624">
    <property type="protein sequence ID" value="UMM34212.1"/>
    <property type="molecule type" value="Genomic_DNA"/>
</dbReference>
<dbReference type="Proteomes" id="UP000829354">
    <property type="component" value="Chromosome V"/>
</dbReference>
<evidence type="ECO:0000313" key="2">
    <source>
        <dbReference type="EMBL" id="UMM34212.1"/>
    </source>
</evidence>
<feature type="transmembrane region" description="Helical" evidence="1">
    <location>
        <begin position="55"/>
        <end position="79"/>
    </location>
</feature>
<feature type="transmembrane region" description="Helical" evidence="1">
    <location>
        <begin position="13"/>
        <end position="34"/>
    </location>
</feature>
<feature type="transmembrane region" description="Helical" evidence="1">
    <location>
        <begin position="216"/>
        <end position="236"/>
    </location>
</feature>
<feature type="transmembrane region" description="Helical" evidence="1">
    <location>
        <begin position="128"/>
        <end position="155"/>
    </location>
</feature>
<keyword evidence="3" id="KW-1185">Reference proteome</keyword>
<protein>
    <submittedName>
        <fullName evidence="2">Uncharacterized protein</fullName>
    </submittedName>
</protein>
<keyword evidence="1" id="KW-0812">Transmembrane</keyword>
<reference evidence="2 3" key="1">
    <citation type="submission" date="2022-04" db="EMBL/GenBank/DDBJ databases">
        <title>Chromosome-level reference genomes for two strains of Caenorhabditis briggsae: an improved platform for comparative genomics.</title>
        <authorList>
            <person name="Stevens L."/>
            <person name="Andersen E."/>
        </authorList>
    </citation>
    <scope>NUCLEOTIDE SEQUENCE [LARGE SCALE GENOMIC DNA]</scope>
    <source>
        <strain evidence="2">VX34</strain>
        <tissue evidence="2">Whole-organism</tissue>
    </source>
</reference>
<dbReference type="Pfam" id="PF10321">
    <property type="entry name" value="7TM_GPCR_Srt"/>
    <property type="match status" value="2"/>
</dbReference>
<feature type="transmembrane region" description="Helical" evidence="1">
    <location>
        <begin position="435"/>
        <end position="462"/>
    </location>
</feature>
<feature type="transmembrane region" description="Helical" evidence="1">
    <location>
        <begin position="85"/>
        <end position="108"/>
    </location>
</feature>
<gene>
    <name evidence="2" type="ORF">L5515_007386</name>
</gene>
<dbReference type="PANTHER" id="PTHR23021:SF18">
    <property type="entry name" value="SERPENTINE RECEPTOR, CLASS T"/>
    <property type="match status" value="1"/>
</dbReference>
<feature type="transmembrane region" description="Helical" evidence="1">
    <location>
        <begin position="362"/>
        <end position="386"/>
    </location>
</feature>
<sequence length="620" mass="70867">MSQNSVLNPDRELLVIGIIYTVLSAIVFPVYVLIIHALHSRHDLRENISYKLINLLNYCDVSQAFCHLLTGIFLIFPVFISKVDFFVRIVGCTANTLWLATFAIMTILSSTRIGIAFFKIKHNKWSPWMIISLVIGAVYIFLVWAIGCITQNFMLTGPNWSYDMTVKFAETFANLELVLCFPTLMLSFCSYILIIYSVYKKRRVSPTLSSSLRIEIGILIQATILTTYMAILITFWHNGESWFKMTNFTLASLNCAWILFSHLNSFLLIATNQLGFIFQVLLSNVSHFRGQFFLAFLGFSNLTSPKKMPQDSVINPDRELLVIGIIYTVLSAIVFPVYVLIIHALHSRHDLRENTSYKLINLLNYCDVSQAFCHFLTGIFLIFPVFISKVDFFVRIVGCTANTLWLATFVIMAILSTTRIGIAFFKTKPTKWSPWMIISLVIGCVYIFLVWVIGCITQNFMLTGPNWSYDMTVKFAELFADLELVLCFPTLMLSFCSYILIIYSIYKKRRVSQTLSSSLRTEIGILVQATILTTYMALLITFWHNAESWFKMTNFTLAALNCVWILFSHLNSVLLIATNKGVRNQILKIFCKSERSRHTSRLAPLSHVSSAMMVETRSNV</sequence>
<evidence type="ECO:0000256" key="1">
    <source>
        <dbReference type="SAM" id="Phobius"/>
    </source>
</evidence>
<organism evidence="2 3">
    <name type="scientific">Caenorhabditis briggsae</name>
    <dbReference type="NCBI Taxonomy" id="6238"/>
    <lineage>
        <taxon>Eukaryota</taxon>
        <taxon>Metazoa</taxon>
        <taxon>Ecdysozoa</taxon>
        <taxon>Nematoda</taxon>
        <taxon>Chromadorea</taxon>
        <taxon>Rhabditida</taxon>
        <taxon>Rhabditina</taxon>
        <taxon>Rhabditomorpha</taxon>
        <taxon>Rhabditoidea</taxon>
        <taxon>Rhabditidae</taxon>
        <taxon>Peloderinae</taxon>
        <taxon>Caenorhabditis</taxon>
    </lineage>
</organism>
<feature type="transmembrane region" description="Helical" evidence="1">
    <location>
        <begin position="248"/>
        <end position="269"/>
    </location>
</feature>
<proteinExistence type="predicted"/>
<feature type="transmembrane region" description="Helical" evidence="1">
    <location>
        <begin position="482"/>
        <end position="503"/>
    </location>
</feature>
<feature type="transmembrane region" description="Helical" evidence="1">
    <location>
        <begin position="392"/>
        <end position="415"/>
    </location>
</feature>
<feature type="transmembrane region" description="Helical" evidence="1">
    <location>
        <begin position="320"/>
        <end position="341"/>
    </location>
</feature>
<dbReference type="SUPFAM" id="SSF81321">
    <property type="entry name" value="Family A G protein-coupled receptor-like"/>
    <property type="match status" value="2"/>
</dbReference>
<feature type="transmembrane region" description="Helical" evidence="1">
    <location>
        <begin position="175"/>
        <end position="196"/>
    </location>
</feature>
<keyword evidence="1" id="KW-0472">Membrane</keyword>
<accession>A0AAE9JK10</accession>
<feature type="transmembrane region" description="Helical" evidence="1">
    <location>
        <begin position="555"/>
        <end position="578"/>
    </location>
</feature>
<dbReference type="Gene3D" id="1.20.1070.10">
    <property type="entry name" value="Rhodopsin 7-helix transmembrane proteins"/>
    <property type="match status" value="1"/>
</dbReference>
<dbReference type="InterPro" id="IPR019425">
    <property type="entry name" value="7TM_GPCR_serpentine_rcpt_Srt"/>
</dbReference>
<name>A0AAE9JK10_CAEBR</name>
<dbReference type="AlphaFoldDB" id="A0AAE9JK10"/>
<feature type="transmembrane region" description="Helical" evidence="1">
    <location>
        <begin position="523"/>
        <end position="543"/>
    </location>
</feature>
<keyword evidence="1" id="KW-1133">Transmembrane helix</keyword>
<evidence type="ECO:0000313" key="3">
    <source>
        <dbReference type="Proteomes" id="UP000829354"/>
    </source>
</evidence>
<dbReference type="PANTHER" id="PTHR23021">
    <property type="entry name" value="SERPENTINE RECEPTOR, CLASS T"/>
    <property type="match status" value="1"/>
</dbReference>